<accession>A0A939DG38</accession>
<dbReference type="Gene3D" id="2.120.10.80">
    <property type="entry name" value="Kelch-type beta propeller"/>
    <property type="match status" value="1"/>
</dbReference>
<name>A0A939DG38_9GAMM</name>
<dbReference type="RefSeq" id="WP_206560875.1">
    <property type="nucleotide sequence ID" value="NZ_JAFKCZ010000008.1"/>
</dbReference>
<dbReference type="AlphaFoldDB" id="A0A939DG38"/>
<reference evidence="2" key="1">
    <citation type="submission" date="2021-02" db="EMBL/GenBank/DDBJ databases">
        <title>PHA producing bacteria isolated from coastal sediment in Guangdong, Shenzhen.</title>
        <authorList>
            <person name="Zheng W."/>
            <person name="Yu S."/>
            <person name="Huang Y."/>
        </authorList>
    </citation>
    <scope>NUCLEOTIDE SEQUENCE</scope>
    <source>
        <strain evidence="2">TN14-10</strain>
    </source>
</reference>
<sequence>MTGNRLLRGLCLGWLALAVFSLPRALGAEPAKGARWSWFEVPDSAMDSVFDPGVDEQWRDRDGRKPGNSWGAIQYAWSGGAVSRDRLYVTGGGHGDGAHNGVLSVDGCGRWRRVTEPSPVWEPGACPDGYCQSPAGRCRYSRCTTLPDGAPAAIHSYNGLAADDAFLYRSGGSIWSHGNLGDGPVNWRLDLASGEWQPFPESGLERIMTNLVHVDGYLYQASSRGYGVFNIKRDQWVGKIQRGGFNARKRMVYDPETDRFFVFGDGMAAWQSRNHYGKTWQDIADPPSIVDERYLGVARWRRSIFLWHAGAELIRYDIDTGSWHALQTDGDPGDEAGVGTFGRLAVLDDRLVLVNGVNRNMLWLLGPGEQPPASACQVSSR</sequence>
<dbReference type="InterPro" id="IPR011043">
    <property type="entry name" value="Gal_Oxase/kelch_b-propeller"/>
</dbReference>
<feature type="chain" id="PRO_5037027809" description="Galactose oxidase" evidence="1">
    <location>
        <begin position="28"/>
        <end position="381"/>
    </location>
</feature>
<proteinExistence type="predicted"/>
<evidence type="ECO:0000256" key="1">
    <source>
        <dbReference type="SAM" id="SignalP"/>
    </source>
</evidence>
<evidence type="ECO:0000313" key="3">
    <source>
        <dbReference type="Proteomes" id="UP000664303"/>
    </source>
</evidence>
<gene>
    <name evidence="2" type="ORF">JYP50_12540</name>
</gene>
<dbReference type="Proteomes" id="UP000664303">
    <property type="component" value="Unassembled WGS sequence"/>
</dbReference>
<dbReference type="EMBL" id="JAFKCZ010000008">
    <property type="protein sequence ID" value="MBN7797428.1"/>
    <property type="molecule type" value="Genomic_DNA"/>
</dbReference>
<feature type="signal peptide" evidence="1">
    <location>
        <begin position="1"/>
        <end position="27"/>
    </location>
</feature>
<keyword evidence="3" id="KW-1185">Reference proteome</keyword>
<comment type="caution">
    <text evidence="2">The sequence shown here is derived from an EMBL/GenBank/DDBJ whole genome shotgun (WGS) entry which is preliminary data.</text>
</comment>
<dbReference type="SUPFAM" id="SSF50965">
    <property type="entry name" value="Galactose oxidase, central domain"/>
    <property type="match status" value="1"/>
</dbReference>
<evidence type="ECO:0008006" key="4">
    <source>
        <dbReference type="Google" id="ProtNLM"/>
    </source>
</evidence>
<dbReference type="InterPro" id="IPR015915">
    <property type="entry name" value="Kelch-typ_b-propeller"/>
</dbReference>
<protein>
    <recommendedName>
        <fullName evidence="4">Galactose oxidase</fullName>
    </recommendedName>
</protein>
<evidence type="ECO:0000313" key="2">
    <source>
        <dbReference type="EMBL" id="MBN7797428.1"/>
    </source>
</evidence>
<organism evidence="2 3">
    <name type="scientific">Parahaliea mediterranea</name>
    <dbReference type="NCBI Taxonomy" id="651086"/>
    <lineage>
        <taxon>Bacteria</taxon>
        <taxon>Pseudomonadati</taxon>
        <taxon>Pseudomonadota</taxon>
        <taxon>Gammaproteobacteria</taxon>
        <taxon>Cellvibrionales</taxon>
        <taxon>Halieaceae</taxon>
        <taxon>Parahaliea</taxon>
    </lineage>
</organism>
<keyword evidence="1" id="KW-0732">Signal</keyword>